<dbReference type="GO" id="GO:0050566">
    <property type="term" value="F:asparaginyl-tRNA synthase (glutamine-hydrolyzing) activity"/>
    <property type="evidence" value="ECO:0007669"/>
    <property type="project" value="UniProtKB-EC"/>
</dbReference>
<dbReference type="NCBIfam" id="TIGR00135">
    <property type="entry name" value="gatC"/>
    <property type="match status" value="1"/>
</dbReference>
<evidence type="ECO:0000256" key="6">
    <source>
        <dbReference type="HAMAP-Rule" id="MF_00122"/>
    </source>
</evidence>
<keyword evidence="8" id="KW-1185">Reference proteome</keyword>
<evidence type="ECO:0000256" key="3">
    <source>
        <dbReference type="ARBA" id="ARBA00024799"/>
    </source>
</evidence>
<proteinExistence type="inferred from homology"/>
<evidence type="ECO:0000256" key="5">
    <source>
        <dbReference type="ARBA" id="ARBA00047913"/>
    </source>
</evidence>
<dbReference type="Proteomes" id="UP001519306">
    <property type="component" value="Unassembled WGS sequence"/>
</dbReference>
<reference evidence="7 8" key="1">
    <citation type="submission" date="2021-03" db="EMBL/GenBank/DDBJ databases">
        <title>Genomic Encyclopedia of Type Strains, Phase IV (KMG-IV): sequencing the most valuable type-strain genomes for metagenomic binning, comparative biology and taxonomic classification.</title>
        <authorList>
            <person name="Goeker M."/>
        </authorList>
    </citation>
    <scope>NUCLEOTIDE SEQUENCE [LARGE SCALE GENOMIC DNA]</scope>
    <source>
        <strain evidence="7 8">DSM 27563</strain>
    </source>
</reference>
<dbReference type="Gene3D" id="1.10.20.60">
    <property type="entry name" value="Glu-tRNAGln amidotransferase C subunit, N-terminal domain"/>
    <property type="match status" value="1"/>
</dbReference>
<dbReference type="SUPFAM" id="SSF141000">
    <property type="entry name" value="Glu-tRNAGln amidotransferase C subunit"/>
    <property type="match status" value="1"/>
</dbReference>
<dbReference type="Pfam" id="PF02686">
    <property type="entry name" value="GatC"/>
    <property type="match status" value="1"/>
</dbReference>
<dbReference type="HAMAP" id="MF_00122">
    <property type="entry name" value="GatC"/>
    <property type="match status" value="1"/>
</dbReference>
<accession>A0ABS4KEK0</accession>
<evidence type="ECO:0000313" key="7">
    <source>
        <dbReference type="EMBL" id="MBP2025815.1"/>
    </source>
</evidence>
<comment type="function">
    <text evidence="3 6">Allows the formation of correctly charged Asn-tRNA(Asn) or Gln-tRNA(Gln) through the transamidation of misacylated Asp-tRNA(Asn) or Glu-tRNA(Gln) in organisms which lack either or both of asparaginyl-tRNA or glutaminyl-tRNA synthetases. The reaction takes place in the presence of glutamine and ATP through an activated phospho-Asp-tRNA(Asn) or phospho-Glu-tRNA(Gln).</text>
</comment>
<keyword evidence="6" id="KW-0648">Protein biosynthesis</keyword>
<dbReference type="InterPro" id="IPR036113">
    <property type="entry name" value="Asp/Glu-ADT_sf_sub_c"/>
</dbReference>
<dbReference type="EMBL" id="JAGGLJ010000013">
    <property type="protein sequence ID" value="MBP2025815.1"/>
    <property type="molecule type" value="Genomic_DNA"/>
</dbReference>
<evidence type="ECO:0000256" key="2">
    <source>
        <dbReference type="ARBA" id="ARBA00011123"/>
    </source>
</evidence>
<dbReference type="PANTHER" id="PTHR15004:SF0">
    <property type="entry name" value="GLUTAMYL-TRNA(GLN) AMIDOTRANSFERASE SUBUNIT C, MITOCHONDRIAL"/>
    <property type="match status" value="1"/>
</dbReference>
<comment type="subunit">
    <text evidence="2 6">Heterotrimer of A, B and C subunits.</text>
</comment>
<comment type="caution">
    <text evidence="7">The sequence shown here is derived from an EMBL/GenBank/DDBJ whole genome shotgun (WGS) entry which is preliminary data.</text>
</comment>
<comment type="catalytic activity">
    <reaction evidence="5 6">
        <text>L-glutamyl-tRNA(Gln) + L-glutamine + ATP + H2O = L-glutaminyl-tRNA(Gln) + L-glutamate + ADP + phosphate + H(+)</text>
        <dbReference type="Rhea" id="RHEA:17521"/>
        <dbReference type="Rhea" id="RHEA-COMP:9681"/>
        <dbReference type="Rhea" id="RHEA-COMP:9684"/>
        <dbReference type="ChEBI" id="CHEBI:15377"/>
        <dbReference type="ChEBI" id="CHEBI:15378"/>
        <dbReference type="ChEBI" id="CHEBI:29985"/>
        <dbReference type="ChEBI" id="CHEBI:30616"/>
        <dbReference type="ChEBI" id="CHEBI:43474"/>
        <dbReference type="ChEBI" id="CHEBI:58359"/>
        <dbReference type="ChEBI" id="CHEBI:78520"/>
        <dbReference type="ChEBI" id="CHEBI:78521"/>
        <dbReference type="ChEBI" id="CHEBI:456216"/>
    </reaction>
</comment>
<protein>
    <recommendedName>
        <fullName evidence="6">Aspartyl/glutamyl-tRNA(Asn/Gln) amidotransferase subunit C</fullName>
        <shortName evidence="6">Asp/Glu-ADT subunit C</shortName>
        <ecNumber evidence="6">6.3.5.-</ecNumber>
    </recommendedName>
</protein>
<evidence type="ECO:0000256" key="4">
    <source>
        <dbReference type="ARBA" id="ARBA00047380"/>
    </source>
</evidence>
<keyword evidence="6" id="KW-0547">Nucleotide-binding</keyword>
<comment type="similarity">
    <text evidence="1 6">Belongs to the GatC family.</text>
</comment>
<evidence type="ECO:0000256" key="1">
    <source>
        <dbReference type="ARBA" id="ARBA00010757"/>
    </source>
</evidence>
<dbReference type="PANTHER" id="PTHR15004">
    <property type="entry name" value="GLUTAMYL-TRNA(GLN) AMIDOTRANSFERASE SUBUNIT C, MITOCHONDRIAL"/>
    <property type="match status" value="1"/>
</dbReference>
<dbReference type="EC" id="6.3.5.-" evidence="6"/>
<dbReference type="InterPro" id="IPR003837">
    <property type="entry name" value="GatC"/>
</dbReference>
<dbReference type="GO" id="GO:0050567">
    <property type="term" value="F:glutaminyl-tRNA synthase (glutamine-hydrolyzing) activity"/>
    <property type="evidence" value="ECO:0007669"/>
    <property type="project" value="UniProtKB-EC"/>
</dbReference>
<keyword evidence="6 7" id="KW-0436">Ligase</keyword>
<name>A0ABS4KEK0_9FIRM</name>
<sequence length="93" mass="10963">MKISEIKHIADIAKIDFTEEELMGFEKDFSETMELIDKIREIDTEGVKITFHVNDTENNLRKDEVIETLSQKEATENTVDEKYGYFKIVRFVE</sequence>
<dbReference type="RefSeq" id="WP_210061358.1">
    <property type="nucleotide sequence ID" value="NZ_JAGGLJ010000013.1"/>
</dbReference>
<evidence type="ECO:0000313" key="8">
    <source>
        <dbReference type="Proteomes" id="UP001519306"/>
    </source>
</evidence>
<organism evidence="7 8">
    <name type="scientific">Peptoniphilus stercorisuis</name>
    <dbReference type="NCBI Taxonomy" id="1436965"/>
    <lineage>
        <taxon>Bacteria</taxon>
        <taxon>Bacillati</taxon>
        <taxon>Bacillota</taxon>
        <taxon>Tissierellia</taxon>
        <taxon>Tissierellales</taxon>
        <taxon>Peptoniphilaceae</taxon>
        <taxon>Peptoniphilus</taxon>
    </lineage>
</organism>
<keyword evidence="6" id="KW-0067">ATP-binding</keyword>
<comment type="catalytic activity">
    <reaction evidence="4 6">
        <text>L-aspartyl-tRNA(Asn) + L-glutamine + ATP + H2O = L-asparaginyl-tRNA(Asn) + L-glutamate + ADP + phosphate + 2 H(+)</text>
        <dbReference type="Rhea" id="RHEA:14513"/>
        <dbReference type="Rhea" id="RHEA-COMP:9674"/>
        <dbReference type="Rhea" id="RHEA-COMP:9677"/>
        <dbReference type="ChEBI" id="CHEBI:15377"/>
        <dbReference type="ChEBI" id="CHEBI:15378"/>
        <dbReference type="ChEBI" id="CHEBI:29985"/>
        <dbReference type="ChEBI" id="CHEBI:30616"/>
        <dbReference type="ChEBI" id="CHEBI:43474"/>
        <dbReference type="ChEBI" id="CHEBI:58359"/>
        <dbReference type="ChEBI" id="CHEBI:78515"/>
        <dbReference type="ChEBI" id="CHEBI:78516"/>
        <dbReference type="ChEBI" id="CHEBI:456216"/>
    </reaction>
</comment>
<gene>
    <name evidence="6" type="primary">gatC</name>
    <name evidence="7" type="ORF">J2Z71_001364</name>
</gene>